<dbReference type="EMBL" id="QWEA01000298">
    <property type="protein sequence ID" value="RIJ34558.1"/>
    <property type="molecule type" value="Genomic_DNA"/>
</dbReference>
<dbReference type="Proteomes" id="UP000266634">
    <property type="component" value="Unassembled WGS sequence"/>
</dbReference>
<feature type="domain" description="DUF2510" evidence="2">
    <location>
        <begin position="5"/>
        <end position="34"/>
    </location>
</feature>
<name>A0A399RU03_9MICO</name>
<evidence type="ECO:0000256" key="1">
    <source>
        <dbReference type="SAM" id="MobiDB-lite"/>
    </source>
</evidence>
<dbReference type="AlphaFoldDB" id="A0A399RU03"/>
<protein>
    <submittedName>
        <fullName evidence="3">DUF2510 domain-containing protein</fullName>
    </submittedName>
</protein>
<feature type="non-terminal residue" evidence="3">
    <location>
        <position position="65"/>
    </location>
</feature>
<accession>A0A399RU03</accession>
<reference evidence="3 4" key="1">
    <citation type="submission" date="2018-08" db="EMBL/GenBank/DDBJ databases">
        <title>Genome Sequence of Clavibacter michiganensis Subspecies type strains, and the Atypical Peach-Colored Strains Isolated from Tomato.</title>
        <authorList>
            <person name="Osdaghi E."/>
            <person name="Portier P."/>
            <person name="Briand M."/>
            <person name="Jacques M.-A."/>
        </authorList>
    </citation>
    <scope>NUCLEOTIDE SEQUENCE [LARGE SCALE GENOMIC DNA]</scope>
    <source>
        <strain evidence="3 4">CFBP 6488</strain>
    </source>
</reference>
<evidence type="ECO:0000313" key="3">
    <source>
        <dbReference type="EMBL" id="RIJ34558.1"/>
    </source>
</evidence>
<organism evidence="3 4">
    <name type="scientific">Clavibacter michiganensis subsp. insidiosus</name>
    <dbReference type="NCBI Taxonomy" id="33014"/>
    <lineage>
        <taxon>Bacteria</taxon>
        <taxon>Bacillati</taxon>
        <taxon>Actinomycetota</taxon>
        <taxon>Actinomycetes</taxon>
        <taxon>Micrococcales</taxon>
        <taxon>Microbacteriaceae</taxon>
        <taxon>Clavibacter</taxon>
    </lineage>
</organism>
<comment type="caution">
    <text evidence="3">The sequence shown here is derived from an EMBL/GenBank/DDBJ whole genome shotgun (WGS) entry which is preliminary data.</text>
</comment>
<feature type="region of interest" description="Disordered" evidence="1">
    <location>
        <begin position="27"/>
        <end position="65"/>
    </location>
</feature>
<feature type="compositionally biased region" description="Low complexity" evidence="1">
    <location>
        <begin position="41"/>
        <end position="51"/>
    </location>
</feature>
<gene>
    <name evidence="3" type="ORF">DZF93_08675</name>
</gene>
<dbReference type="InterPro" id="IPR018929">
    <property type="entry name" value="DUF2510"/>
</dbReference>
<proteinExistence type="predicted"/>
<dbReference type="Pfam" id="PF10708">
    <property type="entry name" value="DUF2510"/>
    <property type="match status" value="1"/>
</dbReference>
<evidence type="ECO:0000313" key="4">
    <source>
        <dbReference type="Proteomes" id="UP000266634"/>
    </source>
</evidence>
<evidence type="ECO:0000259" key="2">
    <source>
        <dbReference type="Pfam" id="PF10708"/>
    </source>
</evidence>
<feature type="compositionally biased region" description="Basic and acidic residues" evidence="1">
    <location>
        <begin position="53"/>
        <end position="65"/>
    </location>
</feature>
<sequence length="65" mass="7444">MSAAAGWYDDQDPRFVRWWDGERWTEHVQPKPEVTQTEQEPVPVAPAAAPVDRLSKREARERAAA</sequence>